<sequence length="75" mass="8684">MISTLRQEQDYGNMWSISPLPTAQAVHVREALREVRKPQNGSVRLLRLAVWKKGIDDLHERWLTVVTNDGRYIVA</sequence>
<evidence type="ECO:0000313" key="2">
    <source>
        <dbReference type="Proteomes" id="UP000005237"/>
    </source>
</evidence>
<proteinExistence type="predicted"/>
<organism evidence="1 2">
    <name type="scientific">Caenorhabditis japonica</name>
    <dbReference type="NCBI Taxonomy" id="281687"/>
    <lineage>
        <taxon>Eukaryota</taxon>
        <taxon>Metazoa</taxon>
        <taxon>Ecdysozoa</taxon>
        <taxon>Nematoda</taxon>
        <taxon>Chromadorea</taxon>
        <taxon>Rhabditida</taxon>
        <taxon>Rhabditina</taxon>
        <taxon>Rhabditomorpha</taxon>
        <taxon>Rhabditoidea</taxon>
        <taxon>Rhabditidae</taxon>
        <taxon>Peloderinae</taxon>
        <taxon>Caenorhabditis</taxon>
    </lineage>
</organism>
<accession>A0A8R1IN20</accession>
<dbReference type="AlphaFoldDB" id="A0A8R1IN20"/>
<name>A0A8R1IN20_CAEJA</name>
<dbReference type="EnsemblMetazoa" id="CJA38070b.1">
    <property type="protein sequence ID" value="CJA38070b.1"/>
    <property type="gene ID" value="WBGene00213917"/>
</dbReference>
<protein>
    <submittedName>
        <fullName evidence="1">Uncharacterized protein</fullName>
    </submittedName>
</protein>
<dbReference type="Proteomes" id="UP000005237">
    <property type="component" value="Unassembled WGS sequence"/>
</dbReference>
<reference evidence="1" key="2">
    <citation type="submission" date="2022-06" db="UniProtKB">
        <authorList>
            <consortium name="EnsemblMetazoa"/>
        </authorList>
    </citation>
    <scope>IDENTIFICATION</scope>
    <source>
        <strain evidence="1">DF5081</strain>
    </source>
</reference>
<keyword evidence="2" id="KW-1185">Reference proteome</keyword>
<evidence type="ECO:0000313" key="1">
    <source>
        <dbReference type="EnsemblMetazoa" id="CJA38070b.1"/>
    </source>
</evidence>
<reference evidence="2" key="1">
    <citation type="submission" date="2010-08" db="EMBL/GenBank/DDBJ databases">
        <authorList>
            <consortium name="Caenorhabditis japonica Sequencing Consortium"/>
            <person name="Wilson R.K."/>
        </authorList>
    </citation>
    <scope>NUCLEOTIDE SEQUENCE [LARGE SCALE GENOMIC DNA]</scope>
    <source>
        <strain evidence="2">DF5081</strain>
    </source>
</reference>